<reference evidence="1 2" key="1">
    <citation type="submission" date="2024-06" db="EMBL/GenBank/DDBJ databases">
        <authorList>
            <person name="Li F."/>
        </authorList>
    </citation>
    <scope>NUCLEOTIDE SEQUENCE [LARGE SCALE GENOMIC DNA]</scope>
    <source>
        <strain evidence="1 2">GXAS 311</strain>
    </source>
</reference>
<organism evidence="1 2">
    <name type="scientific">Aliikangiella maris</name>
    <dbReference type="NCBI Taxonomy" id="3162458"/>
    <lineage>
        <taxon>Bacteria</taxon>
        <taxon>Pseudomonadati</taxon>
        <taxon>Pseudomonadota</taxon>
        <taxon>Gammaproteobacteria</taxon>
        <taxon>Oceanospirillales</taxon>
        <taxon>Pleioneaceae</taxon>
        <taxon>Aliikangiella</taxon>
    </lineage>
</organism>
<name>A0ABV2BRC4_9GAMM</name>
<keyword evidence="2" id="KW-1185">Reference proteome</keyword>
<protein>
    <submittedName>
        <fullName evidence="1">FMN-binding protein</fullName>
    </submittedName>
</protein>
<comment type="caution">
    <text evidence="1">The sequence shown here is derived from an EMBL/GenBank/DDBJ whole genome shotgun (WGS) entry which is preliminary data.</text>
</comment>
<dbReference type="Proteomes" id="UP001548189">
    <property type="component" value="Unassembled WGS sequence"/>
</dbReference>
<dbReference type="EMBL" id="JBEVCJ010000002">
    <property type="protein sequence ID" value="MET1254122.1"/>
    <property type="molecule type" value="Genomic_DNA"/>
</dbReference>
<evidence type="ECO:0000313" key="1">
    <source>
        <dbReference type="EMBL" id="MET1254122.1"/>
    </source>
</evidence>
<proteinExistence type="predicted"/>
<evidence type="ECO:0000313" key="2">
    <source>
        <dbReference type="Proteomes" id="UP001548189"/>
    </source>
</evidence>
<dbReference type="InterPro" id="IPR007329">
    <property type="entry name" value="FMN-bd"/>
</dbReference>
<dbReference type="Pfam" id="PF04205">
    <property type="entry name" value="FMN_bind"/>
    <property type="match status" value="1"/>
</dbReference>
<accession>A0ABV2BRC4</accession>
<dbReference type="SMART" id="SM00900">
    <property type="entry name" value="FMN_bind"/>
    <property type="match status" value="1"/>
</dbReference>
<sequence length="162" mass="18220">MCTTCAASAKTYMTQSDFLNIAFPDTNPDNEPTAKVLWLDENIQEKLTAIFDHPYPKLRIRYWQKANESVWFLDEIGKEKPISFAIKVDQNKIAQIKVLAFRESRGGEIRMQAFTDQFSNVSLNNAGRLNQSIDGITGATMSVTAMKKVARAALMLAQLVNQ</sequence>
<gene>
    <name evidence="1" type="ORF">ABVT43_03180</name>
</gene>